<evidence type="ECO:0000256" key="5">
    <source>
        <dbReference type="ARBA" id="ARBA00022824"/>
    </source>
</evidence>
<evidence type="ECO:0000256" key="10">
    <source>
        <dbReference type="ARBA" id="ARBA00023170"/>
    </source>
</evidence>
<dbReference type="Proteomes" id="UP000245383">
    <property type="component" value="Unassembled WGS sequence"/>
</dbReference>
<comment type="caution">
    <text evidence="13">The sequence shown here is derived from an EMBL/GenBank/DDBJ whole genome shotgun (WGS) entry which is preliminary data.</text>
</comment>
<keyword evidence="8 11" id="KW-1133">Transmembrane helix</keyword>
<evidence type="ECO:0000256" key="12">
    <source>
        <dbReference type="SAM" id="SignalP"/>
    </source>
</evidence>
<protein>
    <recommendedName>
        <fullName evidence="15">ER lumen protein-retaining receptor</fullName>
    </recommendedName>
</protein>
<evidence type="ECO:0000256" key="11">
    <source>
        <dbReference type="SAM" id="Phobius"/>
    </source>
</evidence>
<dbReference type="PRINTS" id="PR00660">
    <property type="entry name" value="ERLUMENR"/>
</dbReference>
<dbReference type="PROSITE" id="PS00951">
    <property type="entry name" value="ER_LUMEN_RECEPTOR_1"/>
    <property type="match status" value="1"/>
</dbReference>
<name>A0A2T9YKT0_9FUNG</name>
<dbReference type="OrthoDB" id="7694678at2759"/>
<dbReference type="GO" id="GO:0015031">
    <property type="term" value="P:protein transport"/>
    <property type="evidence" value="ECO:0007669"/>
    <property type="project" value="UniProtKB-KW"/>
</dbReference>
<dbReference type="GO" id="GO:0005789">
    <property type="term" value="C:endoplasmic reticulum membrane"/>
    <property type="evidence" value="ECO:0007669"/>
    <property type="project" value="UniProtKB-SubCell"/>
</dbReference>
<feature type="transmembrane region" description="Helical" evidence="11">
    <location>
        <begin position="102"/>
        <end position="127"/>
    </location>
</feature>
<dbReference type="InterPro" id="IPR000133">
    <property type="entry name" value="ER_ret_rcpt"/>
</dbReference>
<keyword evidence="6" id="KW-0931">ER-Golgi transport</keyword>
<keyword evidence="5" id="KW-0256">Endoplasmic reticulum</keyword>
<keyword evidence="3" id="KW-0813">Transport</keyword>
<keyword evidence="9 11" id="KW-0472">Membrane</keyword>
<evidence type="ECO:0000256" key="8">
    <source>
        <dbReference type="ARBA" id="ARBA00022989"/>
    </source>
</evidence>
<accession>A0A2T9YKT0</accession>
<keyword evidence="4 11" id="KW-0812">Transmembrane</keyword>
<evidence type="ECO:0008006" key="15">
    <source>
        <dbReference type="Google" id="ProtNLM"/>
    </source>
</evidence>
<dbReference type="GO" id="GO:0016192">
    <property type="term" value="P:vesicle-mediated transport"/>
    <property type="evidence" value="ECO:0007669"/>
    <property type="project" value="UniProtKB-KW"/>
</dbReference>
<evidence type="ECO:0000256" key="2">
    <source>
        <dbReference type="ARBA" id="ARBA00010120"/>
    </source>
</evidence>
<feature type="transmembrane region" description="Helical" evidence="11">
    <location>
        <begin position="139"/>
        <end position="159"/>
    </location>
</feature>
<dbReference type="GO" id="GO:0006621">
    <property type="term" value="P:protein retention in ER lumen"/>
    <property type="evidence" value="ECO:0007669"/>
    <property type="project" value="InterPro"/>
</dbReference>
<proteinExistence type="inferred from homology"/>
<dbReference type="STRING" id="133385.A0A2T9YKT0"/>
<feature type="transmembrane region" description="Helical" evidence="11">
    <location>
        <begin position="65"/>
        <end position="82"/>
    </location>
</feature>
<feature type="transmembrane region" description="Helical" evidence="11">
    <location>
        <begin position="171"/>
        <end position="190"/>
    </location>
</feature>
<evidence type="ECO:0000256" key="6">
    <source>
        <dbReference type="ARBA" id="ARBA00022892"/>
    </source>
</evidence>
<feature type="chain" id="PRO_5015774636" description="ER lumen protein-retaining receptor" evidence="12">
    <location>
        <begin position="27"/>
        <end position="203"/>
    </location>
</feature>
<evidence type="ECO:0000256" key="3">
    <source>
        <dbReference type="ARBA" id="ARBA00022448"/>
    </source>
</evidence>
<dbReference type="PANTHER" id="PTHR10585">
    <property type="entry name" value="ER LUMEN PROTEIN RETAINING RECEPTOR"/>
    <property type="match status" value="1"/>
</dbReference>
<evidence type="ECO:0000256" key="9">
    <source>
        <dbReference type="ARBA" id="ARBA00023136"/>
    </source>
</evidence>
<evidence type="ECO:0000256" key="1">
    <source>
        <dbReference type="ARBA" id="ARBA00004477"/>
    </source>
</evidence>
<organism evidence="13 14">
    <name type="scientific">Smittium simulii</name>
    <dbReference type="NCBI Taxonomy" id="133385"/>
    <lineage>
        <taxon>Eukaryota</taxon>
        <taxon>Fungi</taxon>
        <taxon>Fungi incertae sedis</taxon>
        <taxon>Zoopagomycota</taxon>
        <taxon>Kickxellomycotina</taxon>
        <taxon>Harpellomycetes</taxon>
        <taxon>Harpellales</taxon>
        <taxon>Legeriomycetaceae</taxon>
        <taxon>Smittium</taxon>
    </lineage>
</organism>
<keyword evidence="10" id="KW-0675">Receptor</keyword>
<comment type="subcellular location">
    <subcellularLocation>
        <location evidence="1">Endoplasmic reticulum membrane</location>
        <topology evidence="1">Multi-pass membrane protein</topology>
    </subcellularLocation>
</comment>
<sequence>MNLFRLAADLLHLASVLLLLAKMTSTKSCSGISFKTQLLYLIVFIARYIDLFTKYISLYNSSMKLIFIITAVYIVYLMKYPYKDTYDSNLDTFRIEFLLAGAAIFAFIFPDKFTVFGVSVAILPQLFQTQRTGEADTITSHYIFALGGYRALYLLNWIYRYKYQDYIDWVAWLAGIVQTILYADFFYIYFTRVLKGKKFKLPV</sequence>
<keyword evidence="7" id="KW-0653">Protein transport</keyword>
<reference evidence="13 14" key="1">
    <citation type="journal article" date="2018" name="MBio">
        <title>Comparative Genomics Reveals the Core Gene Toolbox for the Fungus-Insect Symbiosis.</title>
        <authorList>
            <person name="Wang Y."/>
            <person name="Stata M."/>
            <person name="Wang W."/>
            <person name="Stajich J.E."/>
            <person name="White M.M."/>
            <person name="Moncalvo J.M."/>
        </authorList>
    </citation>
    <scope>NUCLEOTIDE SEQUENCE [LARGE SCALE GENOMIC DNA]</scope>
    <source>
        <strain evidence="13 14">SWE-8-4</strain>
    </source>
</reference>
<keyword evidence="12" id="KW-0732">Signal</keyword>
<evidence type="ECO:0000313" key="13">
    <source>
        <dbReference type="EMBL" id="PVU92935.1"/>
    </source>
</evidence>
<gene>
    <name evidence="13" type="ORF">BB561_003533</name>
</gene>
<evidence type="ECO:0000256" key="4">
    <source>
        <dbReference type="ARBA" id="ARBA00022692"/>
    </source>
</evidence>
<dbReference type="Pfam" id="PF00810">
    <property type="entry name" value="ER_lumen_recept"/>
    <property type="match status" value="1"/>
</dbReference>
<feature type="signal peptide" evidence="12">
    <location>
        <begin position="1"/>
        <end position="26"/>
    </location>
</feature>
<comment type="similarity">
    <text evidence="2">Belongs to the ERD2 family.</text>
</comment>
<dbReference type="GO" id="GO:0046923">
    <property type="term" value="F:ER retention sequence binding"/>
    <property type="evidence" value="ECO:0007669"/>
    <property type="project" value="InterPro"/>
</dbReference>
<dbReference type="EMBL" id="MBFR01000144">
    <property type="protein sequence ID" value="PVU92935.1"/>
    <property type="molecule type" value="Genomic_DNA"/>
</dbReference>
<keyword evidence="14" id="KW-1185">Reference proteome</keyword>
<evidence type="ECO:0000313" key="14">
    <source>
        <dbReference type="Proteomes" id="UP000245383"/>
    </source>
</evidence>
<evidence type="ECO:0000256" key="7">
    <source>
        <dbReference type="ARBA" id="ARBA00022927"/>
    </source>
</evidence>
<dbReference type="AlphaFoldDB" id="A0A2T9YKT0"/>